<dbReference type="AlphaFoldDB" id="A0A7K3LLZ0"/>
<dbReference type="InterPro" id="IPR018062">
    <property type="entry name" value="HTH_AraC-typ_CS"/>
</dbReference>
<sequence>MHIAIYVFDGVSMFHVAAPQMVFRDAADLAPDTGDWRITLWSTTPDAVSFAEGHGLTGVSGPEAITDADILIIPSWPDHWPEPDADLTALICAAHARGAVVAGLCFGAVAVADTGILAGRSAVTHWLATDLLARRGRCGSVDDSVLYIDHGDVITSAGTVSSIDACLHLIRRLRGTDLANRVARRMVVAPHRDGGQAQYIERPLPETGNPTSVSAVLDWALTHLDDDLGVDRLAARAQMSRRTFLRHFRENTGTTPARWVVQQRLEAARSLLETTDHDLRQIAHTCGFASEVTFRQNFVARYGVAPSAYRHRFQP</sequence>
<dbReference type="InterPro" id="IPR029062">
    <property type="entry name" value="Class_I_gatase-like"/>
</dbReference>
<dbReference type="SMART" id="SM00342">
    <property type="entry name" value="HTH_ARAC"/>
    <property type="match status" value="1"/>
</dbReference>
<dbReference type="Pfam" id="PF12833">
    <property type="entry name" value="HTH_18"/>
    <property type="match status" value="1"/>
</dbReference>
<evidence type="ECO:0000256" key="2">
    <source>
        <dbReference type="ARBA" id="ARBA00023125"/>
    </source>
</evidence>
<dbReference type="PANTHER" id="PTHR43130:SF3">
    <property type="entry name" value="HTH-TYPE TRANSCRIPTIONAL REGULATOR RV1931C"/>
    <property type="match status" value="1"/>
</dbReference>
<organism evidence="5 6">
    <name type="scientific">Gordonia desulfuricans</name>
    <dbReference type="NCBI Taxonomy" id="89051"/>
    <lineage>
        <taxon>Bacteria</taxon>
        <taxon>Bacillati</taxon>
        <taxon>Actinomycetota</taxon>
        <taxon>Actinomycetes</taxon>
        <taxon>Mycobacteriales</taxon>
        <taxon>Gordoniaceae</taxon>
        <taxon>Gordonia</taxon>
    </lineage>
</organism>
<dbReference type="InterPro" id="IPR018060">
    <property type="entry name" value="HTH_AraC"/>
</dbReference>
<evidence type="ECO:0000313" key="6">
    <source>
        <dbReference type="Proteomes" id="UP000466307"/>
    </source>
</evidence>
<keyword evidence="2" id="KW-0238">DNA-binding</keyword>
<protein>
    <submittedName>
        <fullName evidence="5">Helix-turn-helix domain-containing protein</fullName>
    </submittedName>
</protein>
<dbReference type="InterPro" id="IPR052158">
    <property type="entry name" value="INH-QAR"/>
</dbReference>
<reference evidence="5 6" key="1">
    <citation type="submission" date="2020-01" db="EMBL/GenBank/DDBJ databases">
        <title>Investigation of new actinobacteria for the biodesulphurisation of diesel fuel.</title>
        <authorList>
            <person name="Athi Narayanan S.M."/>
        </authorList>
    </citation>
    <scope>NUCLEOTIDE SEQUENCE [LARGE SCALE GENOMIC DNA]</scope>
    <source>
        <strain evidence="5 6">213E</strain>
    </source>
</reference>
<proteinExistence type="predicted"/>
<evidence type="ECO:0000256" key="1">
    <source>
        <dbReference type="ARBA" id="ARBA00023015"/>
    </source>
</evidence>
<gene>
    <name evidence="5" type="ORF">GYA93_06290</name>
</gene>
<evidence type="ECO:0000259" key="4">
    <source>
        <dbReference type="PROSITE" id="PS01124"/>
    </source>
</evidence>
<dbReference type="CDD" id="cd03137">
    <property type="entry name" value="GATase1_AraC_1"/>
    <property type="match status" value="1"/>
</dbReference>
<dbReference type="Proteomes" id="UP000466307">
    <property type="component" value="Unassembled WGS sequence"/>
</dbReference>
<dbReference type="PROSITE" id="PS00041">
    <property type="entry name" value="HTH_ARAC_FAMILY_1"/>
    <property type="match status" value="1"/>
</dbReference>
<dbReference type="InterPro" id="IPR009057">
    <property type="entry name" value="Homeodomain-like_sf"/>
</dbReference>
<dbReference type="Pfam" id="PF01965">
    <property type="entry name" value="DJ-1_PfpI"/>
    <property type="match status" value="1"/>
</dbReference>
<dbReference type="SUPFAM" id="SSF52317">
    <property type="entry name" value="Class I glutamine amidotransferase-like"/>
    <property type="match status" value="1"/>
</dbReference>
<feature type="domain" description="HTH araC/xylS-type" evidence="4">
    <location>
        <begin position="214"/>
        <end position="312"/>
    </location>
</feature>
<accession>A0A7K3LLZ0</accession>
<comment type="caution">
    <text evidence="5">The sequence shown here is derived from an EMBL/GenBank/DDBJ whole genome shotgun (WGS) entry which is preliminary data.</text>
</comment>
<keyword evidence="1" id="KW-0805">Transcription regulation</keyword>
<evidence type="ECO:0000256" key="3">
    <source>
        <dbReference type="ARBA" id="ARBA00023163"/>
    </source>
</evidence>
<dbReference type="GO" id="GO:0003700">
    <property type="term" value="F:DNA-binding transcription factor activity"/>
    <property type="evidence" value="ECO:0007669"/>
    <property type="project" value="InterPro"/>
</dbReference>
<keyword evidence="3" id="KW-0804">Transcription</keyword>
<name>A0A7K3LLZ0_9ACTN</name>
<keyword evidence="6" id="KW-1185">Reference proteome</keyword>
<dbReference type="PROSITE" id="PS01124">
    <property type="entry name" value="HTH_ARAC_FAMILY_2"/>
    <property type="match status" value="1"/>
</dbReference>
<dbReference type="GO" id="GO:0043565">
    <property type="term" value="F:sequence-specific DNA binding"/>
    <property type="evidence" value="ECO:0007669"/>
    <property type="project" value="InterPro"/>
</dbReference>
<dbReference type="Gene3D" id="3.40.50.880">
    <property type="match status" value="1"/>
</dbReference>
<evidence type="ECO:0000313" key="5">
    <source>
        <dbReference type="EMBL" id="NDK89193.1"/>
    </source>
</evidence>
<dbReference type="InterPro" id="IPR002818">
    <property type="entry name" value="DJ-1/PfpI"/>
</dbReference>
<dbReference type="PANTHER" id="PTHR43130">
    <property type="entry name" value="ARAC-FAMILY TRANSCRIPTIONAL REGULATOR"/>
    <property type="match status" value="1"/>
</dbReference>
<dbReference type="SUPFAM" id="SSF46689">
    <property type="entry name" value="Homeodomain-like"/>
    <property type="match status" value="2"/>
</dbReference>
<dbReference type="RefSeq" id="WP_059039187.1">
    <property type="nucleotide sequence ID" value="NZ_JAADZU010000014.1"/>
</dbReference>
<dbReference type="Gene3D" id="1.10.10.60">
    <property type="entry name" value="Homeodomain-like"/>
    <property type="match status" value="1"/>
</dbReference>
<dbReference type="EMBL" id="JAADZU010000014">
    <property type="protein sequence ID" value="NDK89193.1"/>
    <property type="molecule type" value="Genomic_DNA"/>
</dbReference>